<sequence>MARIDATSEHKYKFCIQGEYMKESTLEKYLVKEITKLNGLCLKWVAPGTRGVPDRIIIMPEGKTYFVEMKQEKGKLHPLQKYVHRQFENRDHKVYVLWNKEQVNTFIRMVGGTFGD</sequence>
<dbReference type="GO" id="GO:0016788">
    <property type="term" value="F:hydrolase activity, acting on ester bonds"/>
    <property type="evidence" value="ECO:0007669"/>
    <property type="project" value="InterPro"/>
</dbReference>
<dbReference type="InterPro" id="IPR011856">
    <property type="entry name" value="tRNA_endonuc-like_dom_sf"/>
</dbReference>
<dbReference type="InterPro" id="IPR014883">
    <property type="entry name" value="VRR_NUC"/>
</dbReference>
<dbReference type="OrthoDB" id="16625at10239"/>
<reference evidence="6" key="1">
    <citation type="submission" date="2015-06" db="EMBL/GenBank/DDBJ databases">
        <title>Efficacy of two Staphylococcus aureus phage cocktails in cheese production.</title>
        <authorList>
            <person name="El Haddad L."/>
            <person name="Roy J.-P."/>
            <person name="Khalil G.E."/>
            <person name="St-Gelais D."/>
            <person name="Champagne C.P."/>
            <person name="Labrie S."/>
            <person name="Moineau S."/>
        </authorList>
    </citation>
    <scope>NUCLEOTIDE SEQUENCE [LARGE SCALE GENOMIC DNA]</scope>
</reference>
<dbReference type="RefSeq" id="YP_009204314.1">
    <property type="nucleotide sequence ID" value="NC_028862.1"/>
</dbReference>
<evidence type="ECO:0000313" key="5">
    <source>
        <dbReference type="EMBL" id="AKU42990.1"/>
    </source>
</evidence>
<feature type="domain" description="VRR-NUC" evidence="4">
    <location>
        <begin position="21"/>
        <end position="101"/>
    </location>
</feature>
<evidence type="ECO:0000256" key="3">
    <source>
        <dbReference type="ARBA" id="ARBA00022801"/>
    </source>
</evidence>
<proteinExistence type="predicted"/>
<keyword evidence="2" id="KW-0540">Nuclease</keyword>
<name>A0A0K1LLF2_9CAUD</name>
<accession>A0A0K1LLF2</accession>
<dbReference type="GO" id="GO:0003676">
    <property type="term" value="F:nucleic acid binding"/>
    <property type="evidence" value="ECO:0007669"/>
    <property type="project" value="InterPro"/>
</dbReference>
<dbReference type="Pfam" id="PF08774">
    <property type="entry name" value="VRR_NUC"/>
    <property type="match status" value="1"/>
</dbReference>
<evidence type="ECO:0000256" key="2">
    <source>
        <dbReference type="ARBA" id="ARBA00022722"/>
    </source>
</evidence>
<dbReference type="Gene3D" id="3.40.1350.10">
    <property type="match status" value="1"/>
</dbReference>
<dbReference type="SMART" id="SM00990">
    <property type="entry name" value="VRR_NUC"/>
    <property type="match status" value="1"/>
</dbReference>
<dbReference type="Proteomes" id="UP000202964">
    <property type="component" value="Segment"/>
</dbReference>
<evidence type="ECO:0000259" key="4">
    <source>
        <dbReference type="SMART" id="SM00990"/>
    </source>
</evidence>
<evidence type="ECO:0000313" key="6">
    <source>
        <dbReference type="Proteomes" id="UP000202964"/>
    </source>
</evidence>
<organism evidence="5 6">
    <name type="scientific">Staphylococcus phage vB_SauS_phi2</name>
    <dbReference type="NCBI Taxonomy" id="1674930"/>
    <lineage>
        <taxon>Viruses</taxon>
        <taxon>Duplodnaviria</taxon>
        <taxon>Heunggongvirae</taxon>
        <taxon>Uroviricota</taxon>
        <taxon>Caudoviricetes</taxon>
        <taxon>Triavirus</taxon>
        <taxon>Triavirus tv2</taxon>
    </lineage>
</organism>
<dbReference type="EMBL" id="KT186243">
    <property type="protein sequence ID" value="AKU42990.1"/>
    <property type="molecule type" value="Genomic_DNA"/>
</dbReference>
<keyword evidence="3" id="KW-0378">Hydrolase</keyword>
<evidence type="ECO:0000256" key="1">
    <source>
        <dbReference type="ARBA" id="ARBA00001946"/>
    </source>
</evidence>
<protein>
    <submittedName>
        <fullName evidence="5">Vrr-nuc domain protein</fullName>
    </submittedName>
</protein>
<dbReference type="GO" id="GO:0004518">
    <property type="term" value="F:nuclease activity"/>
    <property type="evidence" value="ECO:0007669"/>
    <property type="project" value="UniProtKB-KW"/>
</dbReference>
<dbReference type="KEGG" id="vg:26630957"/>
<dbReference type="GeneID" id="26630957"/>
<comment type="cofactor">
    <cofactor evidence="1">
        <name>Mg(2+)</name>
        <dbReference type="ChEBI" id="CHEBI:18420"/>
    </cofactor>
</comment>
<keyword evidence="6" id="KW-1185">Reference proteome</keyword>